<name>A0AAW2YK13_9EUKA</name>
<dbReference type="PANTHER" id="PTHR43544">
    <property type="entry name" value="SHORT-CHAIN DEHYDROGENASE/REDUCTASE"/>
    <property type="match status" value="1"/>
</dbReference>
<dbReference type="GO" id="GO:0016491">
    <property type="term" value="F:oxidoreductase activity"/>
    <property type="evidence" value="ECO:0007669"/>
    <property type="project" value="TreeGrafter"/>
</dbReference>
<evidence type="ECO:0008006" key="3">
    <source>
        <dbReference type="Google" id="ProtNLM"/>
    </source>
</evidence>
<dbReference type="Proteomes" id="UP001431209">
    <property type="component" value="Unassembled WGS sequence"/>
</dbReference>
<reference evidence="1 2" key="1">
    <citation type="submission" date="2024-03" db="EMBL/GenBank/DDBJ databases">
        <title>The Acrasis kona genome and developmental transcriptomes reveal deep origins of eukaryotic multicellular pathways.</title>
        <authorList>
            <person name="Sheikh S."/>
            <person name="Fu C.-J."/>
            <person name="Brown M.W."/>
            <person name="Baldauf S.L."/>
        </authorList>
    </citation>
    <scope>NUCLEOTIDE SEQUENCE [LARGE SCALE GENOMIC DNA]</scope>
    <source>
        <strain evidence="1 2">ATCC MYA-3509</strain>
    </source>
</reference>
<dbReference type="AlphaFoldDB" id="A0AAW2YK13"/>
<keyword evidence="2" id="KW-1185">Reference proteome</keyword>
<dbReference type="InterPro" id="IPR051468">
    <property type="entry name" value="Fungal_SecMetab_SDRs"/>
</dbReference>
<protein>
    <recommendedName>
        <fullName evidence="3">F-box domain-containing protein</fullName>
    </recommendedName>
</protein>
<dbReference type="InterPro" id="IPR036291">
    <property type="entry name" value="NAD(P)-bd_dom_sf"/>
</dbReference>
<evidence type="ECO:0000313" key="1">
    <source>
        <dbReference type="EMBL" id="KAL0477340.1"/>
    </source>
</evidence>
<sequence>MLKNLPREVLINILLFIEEEDVRNACVCPQIASILKDAESETIDQLRLHYIRREFTTNPSKRILDSRAINLYKNNERKLRKFKNKFEKNFEKNEVVKSVINKLFEYNRTHNKKKFVANGGSVLRAVRPYSVGSDPDIDIFVTEYDDNSDDNERILKDILLELDKQSHQRKHILIRHNNLIEIVCERLDEEGQQGQVTRVQIVLRRMHSIEELLVMSDLDCCRFVYDGSDVYTTVEGIRALATRSNNLSNRYINNTHQKRISKYHSRGYRTIYTDNQHPLIHTKEFLKYNIINTEYNDDDNNNNDDDDDVDDIDEVINDHPGAFYPDTLVSKLSYADLKYVSEHGIDAFNELRRSTLRGSRSVIENITVPEHFIIASSFQELFDADLSELFSTFNTGLVLARNYTISQCYLCRDYSIQDSYQKCISHEGAICEKCIPGEMRNLGLKRDLTGHVAIVTGARIKIGYSVCLSLLRSNCKVIATTRFTADALRRFKAEPDYDEWGFDLLDLYPLDLTSAEAVNHFCKYVNNNYDRVHILVNNAAQTIRREKEYYEAEIRLEYKSLSALCRSSITYTEAALDRFKSNNKAIKSDSIKAIKDKKNKKKKATLTLADLEDLEEHELTYPRGELDRFGCQVDLRKKNTWNSKLIDTEDAEIVEVQAVNNISPTFLVNKLSTIMQPKSHHAIKRSYIINVTSHEGQFQTAGKTDYHIHTNMSKAALNMLTRSAARQFARKGILMNSVDTGWVSSYLEVWREPPLKPENGAARILHPIYSEDSSYGNLYKDYKVAPW</sequence>
<proteinExistence type="predicted"/>
<dbReference type="GO" id="GO:0005737">
    <property type="term" value="C:cytoplasm"/>
    <property type="evidence" value="ECO:0007669"/>
    <property type="project" value="TreeGrafter"/>
</dbReference>
<gene>
    <name evidence="1" type="ORF">AKO1_005796</name>
</gene>
<organism evidence="1 2">
    <name type="scientific">Acrasis kona</name>
    <dbReference type="NCBI Taxonomy" id="1008807"/>
    <lineage>
        <taxon>Eukaryota</taxon>
        <taxon>Discoba</taxon>
        <taxon>Heterolobosea</taxon>
        <taxon>Tetramitia</taxon>
        <taxon>Eutetramitia</taxon>
        <taxon>Acrasidae</taxon>
        <taxon>Acrasis</taxon>
    </lineage>
</organism>
<accession>A0AAW2YK13</accession>
<dbReference type="PANTHER" id="PTHR43544:SF2">
    <property type="entry name" value="OXIDOREDUCTASE"/>
    <property type="match status" value="1"/>
</dbReference>
<evidence type="ECO:0000313" key="2">
    <source>
        <dbReference type="Proteomes" id="UP001431209"/>
    </source>
</evidence>
<comment type="caution">
    <text evidence="1">The sequence shown here is derived from an EMBL/GenBank/DDBJ whole genome shotgun (WGS) entry which is preliminary data.</text>
</comment>
<dbReference type="Pfam" id="PF00106">
    <property type="entry name" value="adh_short"/>
    <property type="match status" value="1"/>
</dbReference>
<dbReference type="EMBL" id="JAOPGA020000167">
    <property type="protein sequence ID" value="KAL0477340.1"/>
    <property type="molecule type" value="Genomic_DNA"/>
</dbReference>
<dbReference type="Pfam" id="PF13561">
    <property type="entry name" value="adh_short_C2"/>
    <property type="match status" value="1"/>
</dbReference>
<dbReference type="SUPFAM" id="SSF51735">
    <property type="entry name" value="NAD(P)-binding Rossmann-fold domains"/>
    <property type="match status" value="1"/>
</dbReference>
<dbReference type="InterPro" id="IPR002347">
    <property type="entry name" value="SDR_fam"/>
</dbReference>
<dbReference type="Gene3D" id="3.40.50.720">
    <property type="entry name" value="NAD(P)-binding Rossmann-like Domain"/>
    <property type="match status" value="2"/>
</dbReference>